<reference evidence="1 2" key="1">
    <citation type="journal article" date="2016" name="Nat. Commun.">
        <title>Thousands of microbial genomes shed light on interconnected biogeochemical processes in an aquifer system.</title>
        <authorList>
            <person name="Anantharaman K."/>
            <person name="Brown C.T."/>
            <person name="Hug L.A."/>
            <person name="Sharon I."/>
            <person name="Castelle C.J."/>
            <person name="Probst A.J."/>
            <person name="Thomas B.C."/>
            <person name="Singh A."/>
            <person name="Wilkins M.J."/>
            <person name="Karaoz U."/>
            <person name="Brodie E.L."/>
            <person name="Williams K.H."/>
            <person name="Hubbard S.S."/>
            <person name="Banfield J.F."/>
        </authorList>
    </citation>
    <scope>NUCLEOTIDE SEQUENCE [LARGE SCALE GENOMIC DNA]</scope>
</reference>
<proteinExistence type="predicted"/>
<dbReference type="Proteomes" id="UP000179005">
    <property type="component" value="Unassembled WGS sequence"/>
</dbReference>
<accession>A0A1F4VBU8</accession>
<evidence type="ECO:0000313" key="1">
    <source>
        <dbReference type="EMBL" id="OGC54706.1"/>
    </source>
</evidence>
<dbReference type="AlphaFoldDB" id="A0A1F4VBU8"/>
<dbReference type="EMBL" id="MEVC01000019">
    <property type="protein sequence ID" value="OGC54706.1"/>
    <property type="molecule type" value="Genomic_DNA"/>
</dbReference>
<organism evidence="1 2">
    <name type="scientific">candidate division WWE3 bacterium RIFCSPHIGHO2_01_FULL_48_15</name>
    <dbReference type="NCBI Taxonomy" id="1802619"/>
    <lineage>
        <taxon>Bacteria</taxon>
        <taxon>Katanobacteria</taxon>
    </lineage>
</organism>
<name>A0A1F4VBU8_UNCKA</name>
<sequence>MKRLFFGHTLAGLFIHTVVMILAAFFGSQILISAVNETAPEIQSPAEVKKEAILVLSPASALITKGGGKLAVQIVVYPGTVSINAVGVTMRYSANLKVVDLSRVNSFCTLYPEELVDSSARRIRIGCGAPNPGLTASAGVVETVVFQAISNGQARVEIDLDNSSVHANDGYGTNVLSRVEGAIFSITETKPATPLPKAVITSSPTHPDQNRWYSNRNPIFHWAQDEGVIGYATLLDQNPQGNPDPTVLEKGGLKQFSNLEEGVWYFHLRAKNNAGLGPISHFIIQIDATTPELNVQTNQTTVTEGEIVTIGFSSTDAETFLVKIRNESFETASSPLNLTNLPHGKSIIYIRAIDRAGNITERSVTVYVESENLIERFFDWLRLTFLNTK</sequence>
<evidence type="ECO:0000313" key="2">
    <source>
        <dbReference type="Proteomes" id="UP000179005"/>
    </source>
</evidence>
<comment type="caution">
    <text evidence="1">The sequence shown here is derived from an EMBL/GenBank/DDBJ whole genome shotgun (WGS) entry which is preliminary data.</text>
</comment>
<protein>
    <recommendedName>
        <fullName evidence="3">Cohesin domain-containing protein</fullName>
    </recommendedName>
</protein>
<gene>
    <name evidence="1" type="ORF">A2797_02375</name>
</gene>
<dbReference type="STRING" id="1802619.A2797_02375"/>
<evidence type="ECO:0008006" key="3">
    <source>
        <dbReference type="Google" id="ProtNLM"/>
    </source>
</evidence>